<evidence type="ECO:0000256" key="1">
    <source>
        <dbReference type="SAM" id="MobiDB-lite"/>
    </source>
</evidence>
<evidence type="ECO:0000259" key="2">
    <source>
        <dbReference type="Pfam" id="PF06985"/>
    </source>
</evidence>
<dbReference type="PANTHER" id="PTHR33112">
    <property type="entry name" value="DOMAIN PROTEIN, PUTATIVE-RELATED"/>
    <property type="match status" value="1"/>
</dbReference>
<sequence>MSLCQVCRNALPNFPVPDNNQDSIAAEIPSEHGTWYRDSDWELTFENSFALHPSWDSLTSSLIHDCPVCWNLWRFLRSSPIASPDDEKIEGFEAEIISITCEFQWAYYNVNIRLSGVGLDTREIGLHVSKTTEKCYLDAEETFPIPEQHTPASVAHVASQWIRACETHHSECYKQSSPPEDARMPTRLLDLGDTSSKSWRIYQNPTHVPYAALSHRWTHETPTLLTSNHQSYCTFQPDSVLPQNYRDVVSICRAIPIRYLWIDSLCIIQDDDGSEFRQEASFMMNIYQNAVLTLTICWEFPASFGQPDSVSRQDEYVFVEHVATGELRIDVDNAPINHRAWVLQERCLSRRLLYLGNEQLYWECDGCVGSETSPGYIKEVGRRQSVRDLSGHQRVEHWSSTIRKYTACDLSFEQDRLIAIAGLAKLIASKTGDHYLAGIWLEFWTQDLLWEPARGPNAKLRPDSNQGNAVKSKSTMVKPSWSWLGFSGAVTPGYIFGGKVPRISIATPNSFESDKYRPVALLSGTVVTPTDSDHFSFFDRAILKIRCLLIPTRFAGIPHRKDQPWFFRHEHDLELRSPGLDCMQLRACEPYDNKYITFRFCFSKQPDFSLQYYLMPLDFRNRRSSLRAYGLVVQEVSQSGSREFTRIGTWSEEQRYASQFLPMIMNTIVKRGFGKDSARDDGSLTDNDRIFDCKLGEYAVDKVSSNIMFPLKVDDNMGIQCCSTQDFDEKESLGNPKDTEQKSGKIGGGNQLSYRDELVKCSSLPYFTTAEWGTISLV</sequence>
<evidence type="ECO:0000313" key="3">
    <source>
        <dbReference type="EMBL" id="RGP81005.1"/>
    </source>
</evidence>
<dbReference type="InterPro" id="IPR010730">
    <property type="entry name" value="HET"/>
</dbReference>
<feature type="region of interest" description="Disordered" evidence="1">
    <location>
        <begin position="728"/>
        <end position="748"/>
    </location>
</feature>
<comment type="caution">
    <text evidence="3">The sequence shown here is derived from an EMBL/GenBank/DDBJ whole genome shotgun (WGS) entry which is preliminary data.</text>
</comment>
<keyword evidence="4" id="KW-1185">Reference proteome</keyword>
<dbReference type="Pfam" id="PF06985">
    <property type="entry name" value="HET"/>
    <property type="match status" value="1"/>
</dbReference>
<name>A0A395T9U8_9HYPO</name>
<dbReference type="STRING" id="694270.A0A395T9U8"/>
<evidence type="ECO:0000313" key="4">
    <source>
        <dbReference type="Proteomes" id="UP000266234"/>
    </source>
</evidence>
<accession>A0A395T9U8</accession>
<dbReference type="AlphaFoldDB" id="A0A395T9U8"/>
<feature type="domain" description="Heterokaryon incompatibility" evidence="2">
    <location>
        <begin position="210"/>
        <end position="345"/>
    </location>
</feature>
<protein>
    <recommendedName>
        <fullName evidence="2">Heterokaryon incompatibility domain-containing protein</fullName>
    </recommendedName>
</protein>
<gene>
    <name evidence="3" type="ORF">FLONG3_794</name>
</gene>
<dbReference type="OrthoDB" id="5362512at2759"/>
<dbReference type="Proteomes" id="UP000266234">
    <property type="component" value="Unassembled WGS sequence"/>
</dbReference>
<proteinExistence type="predicted"/>
<dbReference type="PANTHER" id="PTHR33112:SF10">
    <property type="entry name" value="TOL"/>
    <property type="match status" value="1"/>
</dbReference>
<reference evidence="3 4" key="1">
    <citation type="journal article" date="2018" name="PLoS Pathog.">
        <title>Evolution of structural diversity of trichothecenes, a family of toxins produced by plant pathogenic and entomopathogenic fungi.</title>
        <authorList>
            <person name="Proctor R.H."/>
            <person name="McCormick S.P."/>
            <person name="Kim H.S."/>
            <person name="Cardoza R.E."/>
            <person name="Stanley A.M."/>
            <person name="Lindo L."/>
            <person name="Kelly A."/>
            <person name="Brown D.W."/>
            <person name="Lee T."/>
            <person name="Vaughan M.M."/>
            <person name="Alexander N.J."/>
            <person name="Busman M."/>
            <person name="Gutierrez S."/>
        </authorList>
    </citation>
    <scope>NUCLEOTIDE SEQUENCE [LARGE SCALE GENOMIC DNA]</scope>
    <source>
        <strain evidence="3 4">NRRL 20695</strain>
    </source>
</reference>
<dbReference type="EMBL" id="PXOG01000016">
    <property type="protein sequence ID" value="RGP81005.1"/>
    <property type="molecule type" value="Genomic_DNA"/>
</dbReference>
<organism evidence="3 4">
    <name type="scientific">Fusarium longipes</name>
    <dbReference type="NCBI Taxonomy" id="694270"/>
    <lineage>
        <taxon>Eukaryota</taxon>
        <taxon>Fungi</taxon>
        <taxon>Dikarya</taxon>
        <taxon>Ascomycota</taxon>
        <taxon>Pezizomycotina</taxon>
        <taxon>Sordariomycetes</taxon>
        <taxon>Hypocreomycetidae</taxon>
        <taxon>Hypocreales</taxon>
        <taxon>Nectriaceae</taxon>
        <taxon>Fusarium</taxon>
    </lineage>
</organism>